<protein>
    <recommendedName>
        <fullName evidence="1">Pvc16 N-terminal domain-containing protein</fullName>
    </recommendedName>
</protein>
<gene>
    <name evidence="2" type="ORF">MNBD_GAMMA18-1279</name>
</gene>
<sequence length="408" mass="44238">MSNPSAIAAVTSTLRNLLTSAALEDPELLDITVSTQSPGIARNGNDANQLNLFLYSTAVDTAFSNTPMPGQSKNGESSMPPLALVLKYLITAYGRNNDDVNGHRLMGRSMSALHDHPLLGRSEIEAALPDTDLHHQLERVRITHDFLSVDDMSKLWTSFQSEYRLSTGYEVSVVLIESTRPAKTPLPVLRRGEDDRGVSAQGDLTPPFPAIAEIILPEWQTSALLGDTLRLNGHHLDGDAVTVRFSHPQLTNPLEITALVGGTATQISVQIPNNPAEWRVGFYSVEVMISNPGEQDRGTNVLPLSLAPQVMAIAPANPIVRDGSGDVTLTLTCNPQLHADQRVALLLGDREVLADDHPVQTSTLTFTIEDAPLGRRYLRLRVDGVDSLLVDRSVTPPAFDSAMEVVIT</sequence>
<accession>A0A3B0ZQA5</accession>
<proteinExistence type="predicted"/>
<feature type="domain" description="Pvc16 N-terminal" evidence="1">
    <location>
        <begin position="9"/>
        <end position="189"/>
    </location>
</feature>
<organism evidence="2">
    <name type="scientific">hydrothermal vent metagenome</name>
    <dbReference type="NCBI Taxonomy" id="652676"/>
    <lineage>
        <taxon>unclassified sequences</taxon>
        <taxon>metagenomes</taxon>
        <taxon>ecological metagenomes</taxon>
    </lineage>
</organism>
<evidence type="ECO:0000259" key="1">
    <source>
        <dbReference type="Pfam" id="PF14065"/>
    </source>
</evidence>
<dbReference type="AlphaFoldDB" id="A0A3B0ZQA5"/>
<dbReference type="InterPro" id="IPR025351">
    <property type="entry name" value="Pvc16_N"/>
</dbReference>
<evidence type="ECO:0000313" key="2">
    <source>
        <dbReference type="EMBL" id="VAW89527.1"/>
    </source>
</evidence>
<name>A0A3B0ZQA5_9ZZZZ</name>
<dbReference type="Pfam" id="PF14065">
    <property type="entry name" value="Pvc16_N"/>
    <property type="match status" value="1"/>
</dbReference>
<dbReference type="EMBL" id="UOFP01000277">
    <property type="protein sequence ID" value="VAW89527.1"/>
    <property type="molecule type" value="Genomic_DNA"/>
</dbReference>
<reference evidence="2" key="1">
    <citation type="submission" date="2018-06" db="EMBL/GenBank/DDBJ databases">
        <authorList>
            <person name="Zhirakovskaya E."/>
        </authorList>
    </citation>
    <scope>NUCLEOTIDE SEQUENCE</scope>
</reference>